<feature type="compositionally biased region" description="Basic and acidic residues" evidence="1">
    <location>
        <begin position="407"/>
        <end position="417"/>
    </location>
</feature>
<keyword evidence="2" id="KW-0812">Transmembrane</keyword>
<organism evidence="3 4">
    <name type="scientific">Entomortierella parvispora</name>
    <dbReference type="NCBI Taxonomy" id="205924"/>
    <lineage>
        <taxon>Eukaryota</taxon>
        <taxon>Fungi</taxon>
        <taxon>Fungi incertae sedis</taxon>
        <taxon>Mucoromycota</taxon>
        <taxon>Mortierellomycotina</taxon>
        <taxon>Mortierellomycetes</taxon>
        <taxon>Mortierellales</taxon>
        <taxon>Mortierellaceae</taxon>
        <taxon>Entomortierella</taxon>
    </lineage>
</organism>
<evidence type="ECO:0000256" key="2">
    <source>
        <dbReference type="SAM" id="Phobius"/>
    </source>
</evidence>
<evidence type="ECO:0000313" key="3">
    <source>
        <dbReference type="EMBL" id="GJJ75209.1"/>
    </source>
</evidence>
<feature type="region of interest" description="Disordered" evidence="1">
    <location>
        <begin position="382"/>
        <end position="417"/>
    </location>
</feature>
<name>A0A9P3HEJ2_9FUNG</name>
<evidence type="ECO:0000313" key="4">
    <source>
        <dbReference type="Proteomes" id="UP000827284"/>
    </source>
</evidence>
<dbReference type="OrthoDB" id="630188at2759"/>
<reference evidence="3" key="2">
    <citation type="journal article" date="2022" name="Microbiol. Resour. Announc.">
        <title>Whole-Genome Sequence of Entomortierella parvispora E1425, a Mucoromycotan Fungus Associated with Burkholderiaceae-Related Endosymbiotic Bacteria.</title>
        <authorList>
            <person name="Herlambang A."/>
            <person name="Guo Y."/>
            <person name="Takashima Y."/>
            <person name="Narisawa K."/>
            <person name="Ohta H."/>
            <person name="Nishizawa T."/>
        </authorList>
    </citation>
    <scope>NUCLEOTIDE SEQUENCE</scope>
    <source>
        <strain evidence="3">E1425</strain>
    </source>
</reference>
<sequence>MHSLPEMGARPIVGFLACIIFIQLGIYYRTSFHIPGIGGSDSSDSSNEAFMSGGSFGDPVRNRHPTVPLSLKELDILDKLSDTIVQVEALRVFGKDIPHNIHGATIKGQTRERAQQIRDQIQCWTQNGSWVRIDGHALTKPPGIPHLGDSRFSRCDGRFMESLDQEAQAHEGEEGHVHYLGELDAKNDRWVVREATKYKWVPNETICGQLPLSKVRAAPSTVYEPFEAAKFCRVLRQRNLMIVGDVTQYQLHDVLLSAVQKPFVCHGELGCLHRSPHELCATSNLKFSRNDVISVPWAIDPEKEEFPSASTVEQPWATDELLQEYNIVLLNKGLVWRPDEEFLNELVFTIKYLWRYYPKTMFIYRATHPVSNNCTALKEAGEDEAMAGKDGRSTVPGTMLQTPLDQSPERTKDNEDPKMVFRPTLADIQRQNKMAKHIVEAAGGIFLDTEKMFALRPDGRMGDGDCSRFCAPGPLDAYTDLLYNTLKILEA</sequence>
<keyword evidence="4" id="KW-1185">Reference proteome</keyword>
<feature type="transmembrane region" description="Helical" evidence="2">
    <location>
        <begin position="12"/>
        <end position="28"/>
    </location>
</feature>
<proteinExistence type="predicted"/>
<protein>
    <submittedName>
        <fullName evidence="3">Uncharacterized protein</fullName>
    </submittedName>
</protein>
<dbReference type="EMBL" id="BQFW01000010">
    <property type="protein sequence ID" value="GJJ75209.1"/>
    <property type="molecule type" value="Genomic_DNA"/>
</dbReference>
<keyword evidence="2" id="KW-0472">Membrane</keyword>
<evidence type="ECO:0000256" key="1">
    <source>
        <dbReference type="SAM" id="MobiDB-lite"/>
    </source>
</evidence>
<keyword evidence="2" id="KW-1133">Transmembrane helix</keyword>
<accession>A0A9P3HEJ2</accession>
<comment type="caution">
    <text evidence="3">The sequence shown here is derived from an EMBL/GenBank/DDBJ whole genome shotgun (WGS) entry which is preliminary data.</text>
</comment>
<feature type="compositionally biased region" description="Polar residues" evidence="1">
    <location>
        <begin position="395"/>
        <end position="405"/>
    </location>
</feature>
<reference evidence="3" key="1">
    <citation type="submission" date="2021-11" db="EMBL/GenBank/DDBJ databases">
        <authorList>
            <person name="Herlambang A."/>
            <person name="Guo Y."/>
            <person name="Takashima Y."/>
            <person name="Nishizawa T."/>
        </authorList>
    </citation>
    <scope>NUCLEOTIDE SEQUENCE</scope>
    <source>
        <strain evidence="3">E1425</strain>
    </source>
</reference>
<gene>
    <name evidence="3" type="ORF">EMPS_07567</name>
</gene>
<dbReference type="AlphaFoldDB" id="A0A9P3HEJ2"/>
<dbReference type="Proteomes" id="UP000827284">
    <property type="component" value="Unassembled WGS sequence"/>
</dbReference>